<dbReference type="Proteomes" id="UP000295075">
    <property type="component" value="Unassembled WGS sequence"/>
</dbReference>
<reference evidence="1 2" key="1">
    <citation type="submission" date="2019-03" db="EMBL/GenBank/DDBJ databases">
        <title>Draft genome sequences of novel Actinobacteria.</title>
        <authorList>
            <person name="Sahin N."/>
            <person name="Ay H."/>
            <person name="Saygin H."/>
        </authorList>
    </citation>
    <scope>NUCLEOTIDE SEQUENCE [LARGE SCALE GENOMIC DNA]</scope>
    <source>
        <strain evidence="1 2">JCM 30547</strain>
    </source>
</reference>
<protein>
    <submittedName>
        <fullName evidence="1">Uncharacterized protein</fullName>
    </submittedName>
</protein>
<keyword evidence="2" id="KW-1185">Reference proteome</keyword>
<proteinExistence type="predicted"/>
<evidence type="ECO:0000313" key="1">
    <source>
        <dbReference type="EMBL" id="TDC22844.1"/>
    </source>
</evidence>
<gene>
    <name evidence="1" type="ORF">E1261_29800</name>
</gene>
<comment type="caution">
    <text evidence="1">The sequence shown here is derived from an EMBL/GenBank/DDBJ whole genome shotgun (WGS) entry which is preliminary data.</text>
</comment>
<dbReference type="EMBL" id="SMKA01000179">
    <property type="protein sequence ID" value="TDC22844.1"/>
    <property type="molecule type" value="Genomic_DNA"/>
</dbReference>
<dbReference type="RefSeq" id="WP_132412373.1">
    <property type="nucleotide sequence ID" value="NZ_SMKA01000179.1"/>
</dbReference>
<evidence type="ECO:0000313" key="2">
    <source>
        <dbReference type="Proteomes" id="UP000295075"/>
    </source>
</evidence>
<name>A0A4R4PLF3_9ACTN</name>
<organism evidence="1 2">
    <name type="scientific">Kribbella albertanoniae</name>
    <dbReference type="NCBI Taxonomy" id="1266829"/>
    <lineage>
        <taxon>Bacteria</taxon>
        <taxon>Bacillati</taxon>
        <taxon>Actinomycetota</taxon>
        <taxon>Actinomycetes</taxon>
        <taxon>Propionibacteriales</taxon>
        <taxon>Kribbellaceae</taxon>
        <taxon>Kribbella</taxon>
    </lineage>
</organism>
<sequence>MRARILSVVVVSMLVATGVWFLGIRHGDGPLGESGLGTTLCMPVGESESATVGIMKPLQNSGSDPVTITDVTLIGPRAVENAGALLVPEAQKDSTASRAGWTFDNGPFDGQTNRPRLAVDAVLPAKQTEETWLVVHVTRPDVNAEGYLEGIRIEYTTGVRRYVLKTGPEHILRITKCS</sequence>
<dbReference type="AlphaFoldDB" id="A0A4R4PLF3"/>
<dbReference type="OrthoDB" id="9829700at2"/>
<accession>A0A4R4PLF3</accession>